<evidence type="ECO:0000313" key="2">
    <source>
        <dbReference type="EMBL" id="BDR57228.1"/>
    </source>
</evidence>
<organism evidence="2 3">
    <name type="scientific">Xylocopilactobacillus apis</name>
    <dbReference type="NCBI Taxonomy" id="2932183"/>
    <lineage>
        <taxon>Bacteria</taxon>
        <taxon>Bacillati</taxon>
        <taxon>Bacillota</taxon>
        <taxon>Bacilli</taxon>
        <taxon>Lactobacillales</taxon>
        <taxon>Lactobacillaceae</taxon>
        <taxon>Xylocopilactobacillus</taxon>
    </lineage>
</organism>
<feature type="transmembrane region" description="Helical" evidence="1">
    <location>
        <begin position="337"/>
        <end position="358"/>
    </location>
</feature>
<evidence type="ECO:0000313" key="3">
    <source>
        <dbReference type="Proteomes" id="UP001321804"/>
    </source>
</evidence>
<accession>A0AAU9DTU6</accession>
<name>A0AAU9DTU6_9LACO</name>
<feature type="transmembrane region" description="Helical" evidence="1">
    <location>
        <begin position="7"/>
        <end position="32"/>
    </location>
</feature>
<keyword evidence="1" id="KW-0812">Transmembrane</keyword>
<dbReference type="KEGG" id="xak:KIMC2_17900"/>
<proteinExistence type="predicted"/>
<dbReference type="PANTHER" id="PTHR46795">
    <property type="entry name" value="ABC TRANSPORTER PERMEASE-RELATED-RELATED"/>
    <property type="match status" value="1"/>
</dbReference>
<dbReference type="EMBL" id="AP026801">
    <property type="protein sequence ID" value="BDR57228.1"/>
    <property type="molecule type" value="Genomic_DNA"/>
</dbReference>
<keyword evidence="1" id="KW-0472">Membrane</keyword>
<dbReference type="AlphaFoldDB" id="A0AAU9DTU6"/>
<keyword evidence="3" id="KW-1185">Reference proteome</keyword>
<gene>
    <name evidence="2" type="ORF">KIMC2_17900</name>
</gene>
<feature type="transmembrane region" description="Helical" evidence="1">
    <location>
        <begin position="303"/>
        <end position="325"/>
    </location>
</feature>
<evidence type="ECO:0008006" key="4">
    <source>
        <dbReference type="Google" id="ProtNLM"/>
    </source>
</evidence>
<reference evidence="2 3" key="1">
    <citation type="journal article" date="2023" name="Microbiol. Spectr.">
        <title>Symbiosis of Carpenter Bees with Uncharacterized Lactic Acid Bacteria Showing NAD Auxotrophy.</title>
        <authorList>
            <person name="Kawasaki S."/>
            <person name="Ozawa K."/>
            <person name="Mori T."/>
            <person name="Yamamoto A."/>
            <person name="Ito M."/>
            <person name="Ohkuma M."/>
            <person name="Sakamoto M."/>
            <person name="Matsutani M."/>
        </authorList>
    </citation>
    <scope>NUCLEOTIDE SEQUENCE [LARGE SCALE GENOMIC DNA]</scope>
    <source>
        <strain evidence="2 3">KimC2</strain>
    </source>
</reference>
<dbReference type="Proteomes" id="UP001321804">
    <property type="component" value="Chromosome"/>
</dbReference>
<sequence>MKQNGAGLASITILVTMTLITIVSTITLFFGVNQIVQKENPVDLQYEVLSNYPDPISTIRKSAAKNGVKIIEDRLLEIVPSYQMNLDHDELKPLKRNDYSIKSVMNQRFYDINAMTVNNLDQINKNHTSLKPNEVMIYKSNGYSYSRIKIYGQTYHVKESLNKFLDFSSRISMNTIYLIFADKNELTKAMGKIQHKNPRSVKFTKHHLITLKGSKIQQLKIKDSLPDGVYAQFRVLAYDNTKSVLSGFLFIGILIGGAFVIATFLILYYKQLSEGYADARRYQTLERVGLSRTEIKKIINSQLLLLFYIPLAVATLHCLFALPLVQKILDLFGMSNFKIFLLVGLVVLITFAVIYVLMYKLTSNVYYRIITQRQGRRE</sequence>
<keyword evidence="1" id="KW-1133">Transmembrane helix</keyword>
<feature type="transmembrane region" description="Helical" evidence="1">
    <location>
        <begin position="244"/>
        <end position="269"/>
    </location>
</feature>
<evidence type="ECO:0000256" key="1">
    <source>
        <dbReference type="SAM" id="Phobius"/>
    </source>
</evidence>
<dbReference type="PANTHER" id="PTHR46795:SF3">
    <property type="entry name" value="ABC TRANSPORTER PERMEASE"/>
    <property type="match status" value="1"/>
</dbReference>
<dbReference type="InterPro" id="IPR052536">
    <property type="entry name" value="ABC-4_Integral_Memb_Prot"/>
</dbReference>
<protein>
    <recommendedName>
        <fullName evidence="4">ABC transporter permease</fullName>
    </recommendedName>
</protein>